<reference evidence="1 2" key="1">
    <citation type="submission" date="2019-12" db="EMBL/GenBank/DDBJ databases">
        <title>Complete genome sequence of Leuconostoc lactis strain AVN1 provides insights into metabolic potential.</title>
        <authorList>
            <person name="Besrour N."/>
            <person name="Najjari A."/>
            <person name="Fhoula I."/>
            <person name="Jaballah S."/>
            <person name="Klibi N."/>
            <person name="Ouzari H.I."/>
        </authorList>
    </citation>
    <scope>NUCLEOTIDE SEQUENCE [LARGE SCALE GENOMIC DNA]</scope>
    <source>
        <strain evidence="1 2">AVN1</strain>
    </source>
</reference>
<dbReference type="AlphaFoldDB" id="A0A6L7A8K4"/>
<dbReference type="RefSeq" id="WP_252968572.1">
    <property type="nucleotide sequence ID" value="NZ_DAITWI010000003.1"/>
</dbReference>
<evidence type="ECO:0008006" key="3">
    <source>
        <dbReference type="Google" id="ProtNLM"/>
    </source>
</evidence>
<organism evidence="1 2">
    <name type="scientific">Leuconostoc lactis</name>
    <dbReference type="NCBI Taxonomy" id="1246"/>
    <lineage>
        <taxon>Bacteria</taxon>
        <taxon>Bacillati</taxon>
        <taxon>Bacillota</taxon>
        <taxon>Bacilli</taxon>
        <taxon>Lactobacillales</taxon>
        <taxon>Lactobacillaceae</taxon>
        <taxon>Leuconostoc</taxon>
    </lineage>
</organism>
<sequence length="254" mass="28921">MTLIQSHKQDTLRENLKAIVVNLDVLTEKDKQYIKENLVQIAKGEKSKYSSKVIAKKLKAMLDKQTLDNKHGLTAEFFQAVILRNQNFEQKYSYNNLEENSAKKGFDGVFTLSGEIWLLESKSSYKQSSHNNKHKVTIDRAYKGVTELISGKTSNDPWENAVNHLNNSSSNESLMERLINLSEDYTNGQYQRVEDSNLIIGSNVIHTDISQIETNLSQVKLYLSKHCAKKELVVLLNFTSPSIFLDFLGELADE</sequence>
<accession>A0A6L7A8K4</accession>
<comment type="caution">
    <text evidence="1">The sequence shown here is derived from an EMBL/GenBank/DDBJ whole genome shotgun (WGS) entry which is preliminary data.</text>
</comment>
<name>A0A6L7A8K4_LEULA</name>
<gene>
    <name evidence="1" type="ORF">GQS40_11160</name>
</gene>
<evidence type="ECO:0000313" key="1">
    <source>
        <dbReference type="EMBL" id="MWN21695.1"/>
    </source>
</evidence>
<protein>
    <recommendedName>
        <fullName evidence="3">DUF1837 domain-containing protein</fullName>
    </recommendedName>
</protein>
<dbReference type="EMBL" id="WSZI01000017">
    <property type="protein sequence ID" value="MWN21695.1"/>
    <property type="molecule type" value="Genomic_DNA"/>
</dbReference>
<proteinExistence type="predicted"/>
<dbReference type="Proteomes" id="UP000478636">
    <property type="component" value="Unassembled WGS sequence"/>
</dbReference>
<evidence type="ECO:0000313" key="2">
    <source>
        <dbReference type="Proteomes" id="UP000478636"/>
    </source>
</evidence>